<dbReference type="Proteomes" id="UP000231464">
    <property type="component" value="Unassembled WGS sequence"/>
</dbReference>
<keyword evidence="3" id="KW-0175">Coiled coil</keyword>
<proteinExistence type="inferred from homology"/>
<comment type="caution">
    <text evidence="6">The sequence shown here is derived from an EMBL/GenBank/DDBJ whole genome shotgun (WGS) entry which is preliminary data.</text>
</comment>
<feature type="domain" description="Peptidase M16 C-terminal" evidence="5">
    <location>
        <begin position="167"/>
        <end position="340"/>
    </location>
</feature>
<evidence type="ECO:0000259" key="5">
    <source>
        <dbReference type="Pfam" id="PF05193"/>
    </source>
</evidence>
<comment type="similarity">
    <text evidence="1 2">Belongs to the peptidase M16 family.</text>
</comment>
<evidence type="ECO:0000313" key="6">
    <source>
        <dbReference type="EMBL" id="PIT89958.1"/>
    </source>
</evidence>
<name>A0A2M6WAX5_9BACT</name>
<evidence type="ECO:0000256" key="2">
    <source>
        <dbReference type="RuleBase" id="RU004447"/>
    </source>
</evidence>
<gene>
    <name evidence="6" type="ORF">COU23_01235</name>
</gene>
<dbReference type="AlphaFoldDB" id="A0A2M6WAX5"/>
<feature type="domain" description="Peptidase M16 N-terminal" evidence="4">
    <location>
        <begin position="12"/>
        <end position="158"/>
    </location>
</feature>
<protein>
    <recommendedName>
        <fullName evidence="8">Peptidase M16</fullName>
    </recommendedName>
</protein>
<feature type="coiled-coil region" evidence="3">
    <location>
        <begin position="99"/>
        <end position="133"/>
    </location>
</feature>
<dbReference type="Pfam" id="PF00675">
    <property type="entry name" value="Peptidase_M16"/>
    <property type="match status" value="1"/>
</dbReference>
<dbReference type="InterPro" id="IPR001431">
    <property type="entry name" value="Pept_M16_Zn_BS"/>
</dbReference>
<dbReference type="InterPro" id="IPR011249">
    <property type="entry name" value="Metalloenz_LuxS/M16"/>
</dbReference>
<reference evidence="7" key="1">
    <citation type="submission" date="2017-09" db="EMBL/GenBank/DDBJ databases">
        <title>Depth-based differentiation of microbial function through sediment-hosted aquifers and enrichment of novel symbionts in the deep terrestrial subsurface.</title>
        <authorList>
            <person name="Probst A.J."/>
            <person name="Ladd B."/>
            <person name="Jarett J.K."/>
            <person name="Geller-Mcgrath D.E."/>
            <person name="Sieber C.M.K."/>
            <person name="Emerson J.B."/>
            <person name="Anantharaman K."/>
            <person name="Thomas B.C."/>
            <person name="Malmstrom R."/>
            <person name="Stieglmeier M."/>
            <person name="Klingl A."/>
            <person name="Woyke T."/>
            <person name="Ryan C.M."/>
            <person name="Banfield J.F."/>
        </authorList>
    </citation>
    <scope>NUCLEOTIDE SEQUENCE [LARGE SCALE GENOMIC DNA]</scope>
</reference>
<evidence type="ECO:0000313" key="7">
    <source>
        <dbReference type="Proteomes" id="UP000231464"/>
    </source>
</evidence>
<dbReference type="EMBL" id="PFBP01000019">
    <property type="protein sequence ID" value="PIT89958.1"/>
    <property type="molecule type" value="Genomic_DNA"/>
</dbReference>
<evidence type="ECO:0000256" key="3">
    <source>
        <dbReference type="SAM" id="Coils"/>
    </source>
</evidence>
<evidence type="ECO:0008006" key="8">
    <source>
        <dbReference type="Google" id="ProtNLM"/>
    </source>
</evidence>
<dbReference type="InterPro" id="IPR050361">
    <property type="entry name" value="MPP/UQCRC_Complex"/>
</dbReference>
<sequence length="421" mass="48162">MQKYILKNGTRVILSPQKETKAVTVLILFGVGSRYETDDIAGISHFLEHMMFKGTTRRPNTLALSKELDQVGAQFNAFTSKDHTGYWIKVNGEHLALALDMLSDMLQNSKFEAEELKREKGTIIEEINMYEDTPTRRVESLLEEMVFKGNTLGRDIAGSKKTVQNTTRGKMVQYLQKHYTPKNCVISLAGNIKNKSAREMIEKYFGISDRINQKNQFKKFIPFQKKPQLKLHYKKTEQVHLSLGFIGPKLTAKDLMATQLLSVILGGSMSSRLFINIRERQGLCYYIRAVHEGAQDTGIFSVAAGLDKNRIYKAINLILDELRIIKNNGIKEEELKKAREFLKGHLILEMEDCSSVADWYGRQELLVGKLKTPEQKIAEIMKVTKKQIDASARNIFQTQKMNLALIGPYKNEKEFKKFLKI</sequence>
<dbReference type="GO" id="GO:0004222">
    <property type="term" value="F:metalloendopeptidase activity"/>
    <property type="evidence" value="ECO:0007669"/>
    <property type="project" value="InterPro"/>
</dbReference>
<dbReference type="SUPFAM" id="SSF63411">
    <property type="entry name" value="LuxS/MPP-like metallohydrolase"/>
    <property type="match status" value="2"/>
</dbReference>
<organism evidence="6 7">
    <name type="scientific">Candidatus Kuenenbacteria bacterium CG10_big_fil_rev_8_21_14_0_10_36_11</name>
    <dbReference type="NCBI Taxonomy" id="1974618"/>
    <lineage>
        <taxon>Bacteria</taxon>
        <taxon>Candidatus Kueneniibacteriota</taxon>
    </lineage>
</organism>
<dbReference type="GO" id="GO:0046872">
    <property type="term" value="F:metal ion binding"/>
    <property type="evidence" value="ECO:0007669"/>
    <property type="project" value="InterPro"/>
</dbReference>
<accession>A0A2M6WAX5</accession>
<evidence type="ECO:0000259" key="4">
    <source>
        <dbReference type="Pfam" id="PF00675"/>
    </source>
</evidence>
<dbReference type="InterPro" id="IPR007863">
    <property type="entry name" value="Peptidase_M16_C"/>
</dbReference>
<dbReference type="Pfam" id="PF05193">
    <property type="entry name" value="Peptidase_M16_C"/>
    <property type="match status" value="1"/>
</dbReference>
<dbReference type="Gene3D" id="3.30.830.10">
    <property type="entry name" value="Metalloenzyme, LuxS/M16 peptidase-like"/>
    <property type="match status" value="2"/>
</dbReference>
<evidence type="ECO:0000256" key="1">
    <source>
        <dbReference type="ARBA" id="ARBA00007261"/>
    </source>
</evidence>
<dbReference type="PROSITE" id="PS00143">
    <property type="entry name" value="INSULINASE"/>
    <property type="match status" value="1"/>
</dbReference>
<dbReference type="PANTHER" id="PTHR11851:SF49">
    <property type="entry name" value="MITOCHONDRIAL-PROCESSING PEPTIDASE SUBUNIT ALPHA"/>
    <property type="match status" value="1"/>
</dbReference>
<dbReference type="GO" id="GO:0006508">
    <property type="term" value="P:proteolysis"/>
    <property type="evidence" value="ECO:0007669"/>
    <property type="project" value="InterPro"/>
</dbReference>
<dbReference type="InterPro" id="IPR011765">
    <property type="entry name" value="Pept_M16_N"/>
</dbReference>
<dbReference type="PANTHER" id="PTHR11851">
    <property type="entry name" value="METALLOPROTEASE"/>
    <property type="match status" value="1"/>
</dbReference>